<evidence type="ECO:0000313" key="3">
    <source>
        <dbReference type="Proteomes" id="UP001165667"/>
    </source>
</evidence>
<feature type="non-terminal residue" evidence="2">
    <location>
        <position position="433"/>
    </location>
</feature>
<gene>
    <name evidence="2" type="ORF">M8523_03385</name>
</gene>
<name>A0AA41YYA0_9HYPH</name>
<dbReference type="InterPro" id="IPR032856">
    <property type="entry name" value="GDE_N_bis"/>
</dbReference>
<dbReference type="InterPro" id="IPR008928">
    <property type="entry name" value="6-hairpin_glycosidase_sf"/>
</dbReference>
<dbReference type="RefSeq" id="WP_282583432.1">
    <property type="nucleotide sequence ID" value="NZ_JAMOIM010000002.1"/>
</dbReference>
<dbReference type="Proteomes" id="UP001165667">
    <property type="component" value="Unassembled WGS sequence"/>
</dbReference>
<feature type="domain" description="Putative glycogen debranching enzyme N-terminal" evidence="1">
    <location>
        <begin position="14"/>
        <end position="204"/>
    </location>
</feature>
<dbReference type="EMBL" id="JAMOIM010000002">
    <property type="protein sequence ID" value="MCW6507060.1"/>
    <property type="molecule type" value="Genomic_DNA"/>
</dbReference>
<dbReference type="AlphaFoldDB" id="A0AA41YYA0"/>
<keyword evidence="3" id="KW-1185">Reference proteome</keyword>
<reference evidence="2" key="1">
    <citation type="submission" date="2022-05" db="EMBL/GenBank/DDBJ databases">
        <authorList>
            <person name="Pankratov T."/>
        </authorList>
    </citation>
    <scope>NUCLEOTIDE SEQUENCE</scope>
    <source>
        <strain evidence="2">BP6-180914</strain>
    </source>
</reference>
<comment type="caution">
    <text evidence="2">The sequence shown here is derived from an EMBL/GenBank/DDBJ whole genome shotgun (WGS) entry which is preliminary data.</text>
</comment>
<dbReference type="Pfam" id="PF14742">
    <property type="entry name" value="GDE_N_bis"/>
    <property type="match status" value="1"/>
</dbReference>
<protein>
    <submittedName>
        <fullName evidence="2">Amylo-alpha-1,6-glucosidase</fullName>
    </submittedName>
</protein>
<dbReference type="SUPFAM" id="SSF48208">
    <property type="entry name" value="Six-hairpin glycosidases"/>
    <property type="match status" value="1"/>
</dbReference>
<evidence type="ECO:0000259" key="1">
    <source>
        <dbReference type="Pfam" id="PF14742"/>
    </source>
</evidence>
<dbReference type="InterPro" id="IPR012341">
    <property type="entry name" value="6hp_glycosidase-like_sf"/>
</dbReference>
<sequence length="433" mass="48520">MALEITVGPPLLTINQGRTVLASEPDGQIYPDTDKGLYFFDTRIISTYRIFANGHSFDLLNAGAVFYFASRSFLICPTFETEGGMIAARSLGLTLSRVIGDGLHEDFELTNYGPKPVRFNFEILIRCDFADLFDVKANHLVRRGRIVNSWDADGMTFTSAYTNADFRRALRIHICNSDSPGHVTNGRLTFEVVIEPGQTWHTCLCHDLIDGDRVYEAPPECFAHAPPARLASPVEEWRKTVLKLETGNEEFYRLFRQSVEDMAALRLPMEGTDHLRFVAAGGVPWFVTLFGRDSLIAALQTVFVYPDFARGALEVLGELQATEVDDYRDAQPGRILHELRHGELASLHKVPHTPYYGTADATPLYIITLNVAWRCTGDRTLLEQHLGTAERCLDWIDDCGDRDGDGFQEYATRSPVGIENQGWKDSGDSVMRA</sequence>
<dbReference type="GO" id="GO:0005975">
    <property type="term" value="P:carbohydrate metabolic process"/>
    <property type="evidence" value="ECO:0007669"/>
    <property type="project" value="InterPro"/>
</dbReference>
<dbReference type="Gene3D" id="1.50.10.10">
    <property type="match status" value="1"/>
</dbReference>
<proteinExistence type="predicted"/>
<organism evidence="2 3">
    <name type="scientific">Lichenifustis flavocetrariae</name>
    <dbReference type="NCBI Taxonomy" id="2949735"/>
    <lineage>
        <taxon>Bacteria</taxon>
        <taxon>Pseudomonadati</taxon>
        <taxon>Pseudomonadota</taxon>
        <taxon>Alphaproteobacteria</taxon>
        <taxon>Hyphomicrobiales</taxon>
        <taxon>Lichenihabitantaceae</taxon>
        <taxon>Lichenifustis</taxon>
    </lineage>
</organism>
<accession>A0AA41YYA0</accession>
<evidence type="ECO:0000313" key="2">
    <source>
        <dbReference type="EMBL" id="MCW6507060.1"/>
    </source>
</evidence>